<accession>A0AAV0YNQ2</accession>
<dbReference type="Proteomes" id="UP001157006">
    <property type="component" value="Chromosome 1L"/>
</dbReference>
<organism evidence="2 3">
    <name type="scientific">Vicia faba</name>
    <name type="common">Broad bean</name>
    <name type="synonym">Faba vulgaris</name>
    <dbReference type="NCBI Taxonomy" id="3906"/>
    <lineage>
        <taxon>Eukaryota</taxon>
        <taxon>Viridiplantae</taxon>
        <taxon>Streptophyta</taxon>
        <taxon>Embryophyta</taxon>
        <taxon>Tracheophyta</taxon>
        <taxon>Spermatophyta</taxon>
        <taxon>Magnoliopsida</taxon>
        <taxon>eudicotyledons</taxon>
        <taxon>Gunneridae</taxon>
        <taxon>Pentapetalae</taxon>
        <taxon>rosids</taxon>
        <taxon>fabids</taxon>
        <taxon>Fabales</taxon>
        <taxon>Fabaceae</taxon>
        <taxon>Papilionoideae</taxon>
        <taxon>50 kb inversion clade</taxon>
        <taxon>NPAAA clade</taxon>
        <taxon>Hologalegina</taxon>
        <taxon>IRL clade</taxon>
        <taxon>Fabeae</taxon>
        <taxon>Vicia</taxon>
    </lineage>
</organism>
<gene>
    <name evidence="2" type="ORF">VFH_I253840</name>
</gene>
<keyword evidence="1" id="KW-0732">Signal</keyword>
<name>A0AAV0YNQ2_VICFA</name>
<evidence type="ECO:0000313" key="2">
    <source>
        <dbReference type="EMBL" id="CAI8586423.1"/>
    </source>
</evidence>
<protein>
    <recommendedName>
        <fullName evidence="4">Nodule-specific Glycine Rich Peptide</fullName>
    </recommendedName>
</protein>
<feature type="chain" id="PRO_5043830201" description="Nodule-specific Glycine Rich Peptide" evidence="1">
    <location>
        <begin position="23"/>
        <end position="147"/>
    </location>
</feature>
<feature type="signal peptide" evidence="1">
    <location>
        <begin position="1"/>
        <end position="22"/>
    </location>
</feature>
<proteinExistence type="predicted"/>
<keyword evidence="3" id="KW-1185">Reference proteome</keyword>
<dbReference type="AlphaFoldDB" id="A0AAV0YNQ2"/>
<evidence type="ECO:0008006" key="4">
    <source>
        <dbReference type="Google" id="ProtNLM"/>
    </source>
</evidence>
<sequence length="147" mass="16060">MKTKSFVFAFFLCALIFISVVAIESSKEDEKQPGAFENSKIKLGVNHDRRLREGRHGGKLQKRHSSEDLQFWINGGGWGGSIESGGIKGSINIGGVQDGGENIELGGQEKGRNEVSLIGKETKETNGFEGKEVENENLEGLRTVHKS</sequence>
<reference evidence="2 3" key="1">
    <citation type="submission" date="2023-01" db="EMBL/GenBank/DDBJ databases">
        <authorList>
            <person name="Kreplak J."/>
        </authorList>
    </citation>
    <scope>NUCLEOTIDE SEQUENCE [LARGE SCALE GENOMIC DNA]</scope>
</reference>
<evidence type="ECO:0000256" key="1">
    <source>
        <dbReference type="SAM" id="SignalP"/>
    </source>
</evidence>
<dbReference type="EMBL" id="OX451736">
    <property type="protein sequence ID" value="CAI8586423.1"/>
    <property type="molecule type" value="Genomic_DNA"/>
</dbReference>
<evidence type="ECO:0000313" key="3">
    <source>
        <dbReference type="Proteomes" id="UP001157006"/>
    </source>
</evidence>